<dbReference type="InterPro" id="IPR050556">
    <property type="entry name" value="Type_II_TA_system_RNase"/>
</dbReference>
<dbReference type="PANTHER" id="PTHR33653">
    <property type="entry name" value="RIBONUCLEASE VAPC2"/>
    <property type="match status" value="1"/>
</dbReference>
<dbReference type="GO" id="GO:0046872">
    <property type="term" value="F:metal ion binding"/>
    <property type="evidence" value="ECO:0007669"/>
    <property type="project" value="UniProtKB-KW"/>
</dbReference>
<feature type="domain" description="PIN" evidence="8">
    <location>
        <begin position="5"/>
        <end position="125"/>
    </location>
</feature>
<dbReference type="Pfam" id="PF01850">
    <property type="entry name" value="PIN"/>
    <property type="match status" value="1"/>
</dbReference>
<evidence type="ECO:0000256" key="1">
    <source>
        <dbReference type="ARBA" id="ARBA00001946"/>
    </source>
</evidence>
<comment type="similarity">
    <text evidence="7">Belongs to the PINc/VapC protein family.</text>
</comment>
<evidence type="ECO:0000256" key="2">
    <source>
        <dbReference type="ARBA" id="ARBA00022649"/>
    </source>
</evidence>
<gene>
    <name evidence="9" type="primary">vapC1_2</name>
    <name evidence="9" type="ORF">MiTs_03914</name>
</gene>
<dbReference type="Proteomes" id="UP000324689">
    <property type="component" value="Unassembled WGS sequence"/>
</dbReference>
<keyword evidence="4" id="KW-0479">Metal-binding</keyword>
<evidence type="ECO:0000256" key="7">
    <source>
        <dbReference type="ARBA" id="ARBA00038093"/>
    </source>
</evidence>
<dbReference type="SUPFAM" id="SSF88723">
    <property type="entry name" value="PIN domain-like"/>
    <property type="match status" value="1"/>
</dbReference>
<evidence type="ECO:0000256" key="6">
    <source>
        <dbReference type="ARBA" id="ARBA00022842"/>
    </source>
</evidence>
<organism evidence="9 10">
    <name type="scientific">Microcystis aeruginosa NIES-2521</name>
    <dbReference type="NCBI Taxonomy" id="2303983"/>
    <lineage>
        <taxon>Bacteria</taxon>
        <taxon>Bacillati</taxon>
        <taxon>Cyanobacteriota</taxon>
        <taxon>Cyanophyceae</taxon>
        <taxon>Oscillatoriophycideae</taxon>
        <taxon>Chroococcales</taxon>
        <taxon>Microcystaceae</taxon>
        <taxon>Microcystis</taxon>
    </lineage>
</organism>
<evidence type="ECO:0000256" key="4">
    <source>
        <dbReference type="ARBA" id="ARBA00022723"/>
    </source>
</evidence>
<evidence type="ECO:0000256" key="5">
    <source>
        <dbReference type="ARBA" id="ARBA00022801"/>
    </source>
</evidence>
<reference evidence="9 10" key="1">
    <citation type="submission" date="2018-09" db="EMBL/GenBank/DDBJ databases">
        <title>Evolutionary history of phycoerythrin pigmentation in the water bloom-forming cyanobacterium Microcystis aeruginosa.</title>
        <authorList>
            <person name="Tanabe Y."/>
            <person name="Tanabe Y."/>
            <person name="Yamaguchi H."/>
        </authorList>
    </citation>
    <scope>NUCLEOTIDE SEQUENCE [LARGE SCALE GENOMIC DNA]</scope>
    <source>
        <strain evidence="9 10">NIES-2521</strain>
    </source>
</reference>
<evidence type="ECO:0000313" key="9">
    <source>
        <dbReference type="EMBL" id="GCA81895.1"/>
    </source>
</evidence>
<name>A0A5A5S413_MICAE</name>
<evidence type="ECO:0000313" key="10">
    <source>
        <dbReference type="Proteomes" id="UP000324689"/>
    </source>
</evidence>
<dbReference type="InterPro" id="IPR002716">
    <property type="entry name" value="PIN_dom"/>
</dbReference>
<accession>A0A5A5S413</accession>
<evidence type="ECO:0000259" key="8">
    <source>
        <dbReference type="Pfam" id="PF01850"/>
    </source>
</evidence>
<keyword evidence="5" id="KW-0378">Hydrolase</keyword>
<dbReference type="Gene3D" id="3.40.50.1010">
    <property type="entry name" value="5'-nuclease"/>
    <property type="match status" value="1"/>
</dbReference>
<dbReference type="RefSeq" id="WP_149977014.1">
    <property type="nucleotide sequence ID" value="NZ_BHVQ01000084.1"/>
</dbReference>
<keyword evidence="3" id="KW-0540">Nuclease</keyword>
<keyword evidence="2" id="KW-1277">Toxin-antitoxin system</keyword>
<protein>
    <submittedName>
        <fullName evidence="9">Ribonuclease VapC1</fullName>
    </submittedName>
</protein>
<dbReference type="PANTHER" id="PTHR33653:SF1">
    <property type="entry name" value="RIBONUCLEASE VAPC2"/>
    <property type="match status" value="1"/>
</dbReference>
<sequence>MKPCLLDTDILSLFFRNHPQVVHSCNLYLQEYRQLSFSLITHYEILSGLKHRDAQKQLDKFLEFSRLNQILLLTEESVTTSAKIYADLRKKGTPLDDIDLLIAGVAIANNLVLITHNQKHFSKIEGLELEDTSRDD</sequence>
<dbReference type="GO" id="GO:0016787">
    <property type="term" value="F:hydrolase activity"/>
    <property type="evidence" value="ECO:0007669"/>
    <property type="project" value="UniProtKB-KW"/>
</dbReference>
<proteinExistence type="inferred from homology"/>
<comment type="cofactor">
    <cofactor evidence="1">
        <name>Mg(2+)</name>
        <dbReference type="ChEBI" id="CHEBI:18420"/>
    </cofactor>
</comment>
<dbReference type="InterPro" id="IPR029060">
    <property type="entry name" value="PIN-like_dom_sf"/>
</dbReference>
<comment type="caution">
    <text evidence="9">The sequence shown here is derived from an EMBL/GenBank/DDBJ whole genome shotgun (WGS) entry which is preliminary data.</text>
</comment>
<dbReference type="CDD" id="cd18744">
    <property type="entry name" value="PIN_VapC4-5_FitB-like"/>
    <property type="match status" value="1"/>
</dbReference>
<keyword evidence="6" id="KW-0460">Magnesium</keyword>
<dbReference type="GO" id="GO:0004518">
    <property type="term" value="F:nuclease activity"/>
    <property type="evidence" value="ECO:0007669"/>
    <property type="project" value="UniProtKB-KW"/>
</dbReference>
<dbReference type="EMBL" id="BHVQ01000084">
    <property type="protein sequence ID" value="GCA81895.1"/>
    <property type="molecule type" value="Genomic_DNA"/>
</dbReference>
<dbReference type="AlphaFoldDB" id="A0A5A5S413"/>
<evidence type="ECO:0000256" key="3">
    <source>
        <dbReference type="ARBA" id="ARBA00022722"/>
    </source>
</evidence>